<dbReference type="PRINTS" id="PR00463">
    <property type="entry name" value="EP450I"/>
</dbReference>
<proteinExistence type="inferred from homology"/>
<dbReference type="InterPro" id="IPR050705">
    <property type="entry name" value="Cytochrome_P450_3A"/>
</dbReference>
<dbReference type="SUPFAM" id="SSF48264">
    <property type="entry name" value="Cytochrome P450"/>
    <property type="match status" value="1"/>
</dbReference>
<dbReference type="PANTHER" id="PTHR24302:SF15">
    <property type="entry name" value="FATTY-ACID PEROXYGENASE"/>
    <property type="match status" value="1"/>
</dbReference>
<dbReference type="AlphaFoldDB" id="A0A2T7PM40"/>
<comment type="caution">
    <text evidence="9">The sequence shown here is derived from an EMBL/GenBank/DDBJ whole genome shotgun (WGS) entry which is preliminary data.</text>
</comment>
<organism evidence="9 10">
    <name type="scientific">Pomacea canaliculata</name>
    <name type="common">Golden apple snail</name>
    <dbReference type="NCBI Taxonomy" id="400727"/>
    <lineage>
        <taxon>Eukaryota</taxon>
        <taxon>Metazoa</taxon>
        <taxon>Spiralia</taxon>
        <taxon>Lophotrochozoa</taxon>
        <taxon>Mollusca</taxon>
        <taxon>Gastropoda</taxon>
        <taxon>Caenogastropoda</taxon>
        <taxon>Architaenioglossa</taxon>
        <taxon>Ampullarioidea</taxon>
        <taxon>Ampullariidae</taxon>
        <taxon>Pomacea</taxon>
    </lineage>
</organism>
<dbReference type="Pfam" id="PF00067">
    <property type="entry name" value="p450"/>
    <property type="match status" value="2"/>
</dbReference>
<sequence>MRVQTYPDMLQLMLEAENEGDKETEVDPEIDHRKQLRTSAGWTRKGLTESEIEANSFIFLIAGYENTALMMAFLLFELAEHPECLQKVQEELDEKLGKKEVDYETVQELTYLEMCLNETMRLYPPGVAHTPEGRASRHPFSFLPFGYGPRNCIGMRLVLVEMKMAIAALLRQFSPVRSPKASIVNTNARLSTLKKTCRTLSEYTVYDETCFEFALGTGHNCNMKTAIAVLLCALVASAMGGILLGGGGLGGVKSVIALLLCALVASAMGGYLLGGGYGGYGAGLGGLSKTIMRDKTVIALLLCALVASAMGGNLLGGYGYGYGLGLGGLPTGIEAKVFKNSF</sequence>
<gene>
    <name evidence="9" type="ORF">C0Q70_05766</name>
</gene>
<keyword evidence="7" id="KW-0503">Monooxygenase</keyword>
<evidence type="ECO:0000256" key="7">
    <source>
        <dbReference type="RuleBase" id="RU000461"/>
    </source>
</evidence>
<keyword evidence="8" id="KW-0472">Membrane</keyword>
<feature type="transmembrane region" description="Helical" evidence="8">
    <location>
        <begin position="255"/>
        <end position="277"/>
    </location>
</feature>
<keyword evidence="8" id="KW-0812">Transmembrane</keyword>
<dbReference type="GO" id="GO:0020037">
    <property type="term" value="F:heme binding"/>
    <property type="evidence" value="ECO:0007669"/>
    <property type="project" value="InterPro"/>
</dbReference>
<evidence type="ECO:0000256" key="1">
    <source>
        <dbReference type="ARBA" id="ARBA00010617"/>
    </source>
</evidence>
<evidence type="ECO:0000313" key="9">
    <source>
        <dbReference type="EMBL" id="PVD34491.1"/>
    </source>
</evidence>
<evidence type="ECO:0000256" key="5">
    <source>
        <dbReference type="ARBA" id="ARBA00023004"/>
    </source>
</evidence>
<comment type="similarity">
    <text evidence="1 7">Belongs to the cytochrome P450 family.</text>
</comment>
<dbReference type="PRINTS" id="PR00385">
    <property type="entry name" value="P450"/>
</dbReference>
<keyword evidence="4 7" id="KW-0560">Oxidoreductase</keyword>
<dbReference type="EMBL" id="PZQS01000003">
    <property type="protein sequence ID" value="PVD34491.1"/>
    <property type="molecule type" value="Genomic_DNA"/>
</dbReference>
<evidence type="ECO:0000256" key="8">
    <source>
        <dbReference type="SAM" id="Phobius"/>
    </source>
</evidence>
<evidence type="ECO:0000256" key="4">
    <source>
        <dbReference type="ARBA" id="ARBA00023002"/>
    </source>
</evidence>
<dbReference type="Gene3D" id="1.10.630.10">
    <property type="entry name" value="Cytochrome P450"/>
    <property type="match status" value="2"/>
</dbReference>
<dbReference type="PANTHER" id="PTHR24302">
    <property type="entry name" value="CYTOCHROME P450 FAMILY 3"/>
    <property type="match status" value="1"/>
</dbReference>
<dbReference type="GO" id="GO:0005506">
    <property type="term" value="F:iron ion binding"/>
    <property type="evidence" value="ECO:0007669"/>
    <property type="project" value="InterPro"/>
</dbReference>
<name>A0A2T7PM40_POMCA</name>
<dbReference type="GO" id="GO:0016705">
    <property type="term" value="F:oxidoreductase activity, acting on paired donors, with incorporation or reduction of molecular oxygen"/>
    <property type="evidence" value="ECO:0007669"/>
    <property type="project" value="InterPro"/>
</dbReference>
<dbReference type="PROSITE" id="PS00086">
    <property type="entry name" value="CYTOCHROME_P450"/>
    <property type="match status" value="1"/>
</dbReference>
<evidence type="ECO:0000256" key="3">
    <source>
        <dbReference type="ARBA" id="ARBA00022723"/>
    </source>
</evidence>
<feature type="transmembrane region" description="Helical" evidence="8">
    <location>
        <begin position="227"/>
        <end position="249"/>
    </location>
</feature>
<protein>
    <recommendedName>
        <fullName evidence="11">Cytochrome P450</fullName>
    </recommendedName>
</protein>
<keyword evidence="5 7" id="KW-0408">Iron</keyword>
<dbReference type="InterPro" id="IPR036396">
    <property type="entry name" value="Cyt_P450_sf"/>
</dbReference>
<evidence type="ECO:0000256" key="6">
    <source>
        <dbReference type="ARBA" id="ARBA00043906"/>
    </source>
</evidence>
<evidence type="ECO:0000313" key="10">
    <source>
        <dbReference type="Proteomes" id="UP000245119"/>
    </source>
</evidence>
<keyword evidence="2 7" id="KW-0349">Heme</keyword>
<feature type="transmembrane region" description="Helical" evidence="8">
    <location>
        <begin position="297"/>
        <end position="320"/>
    </location>
</feature>
<dbReference type="InterPro" id="IPR017972">
    <property type="entry name" value="Cyt_P450_CS"/>
</dbReference>
<keyword evidence="10" id="KW-1185">Reference proteome</keyword>
<dbReference type="InterPro" id="IPR002401">
    <property type="entry name" value="Cyt_P450_E_grp-I"/>
</dbReference>
<comment type="function">
    <text evidence="6">Cytochromes P450 are a group of heme-thiolate monooxygenases. They oxidize a variety of structurally unrelated compounds, including steroids, fatty acids, and xenobiotics.</text>
</comment>
<dbReference type="Proteomes" id="UP000245119">
    <property type="component" value="Linkage Group LG3"/>
</dbReference>
<dbReference type="InterPro" id="IPR001128">
    <property type="entry name" value="Cyt_P450"/>
</dbReference>
<accession>A0A2T7PM40</accession>
<keyword evidence="3 7" id="KW-0479">Metal-binding</keyword>
<evidence type="ECO:0008006" key="11">
    <source>
        <dbReference type="Google" id="ProtNLM"/>
    </source>
</evidence>
<keyword evidence="8" id="KW-1133">Transmembrane helix</keyword>
<dbReference type="OrthoDB" id="2789670at2759"/>
<dbReference type="STRING" id="400727.A0A2T7PM40"/>
<evidence type="ECO:0000256" key="2">
    <source>
        <dbReference type="ARBA" id="ARBA00022617"/>
    </source>
</evidence>
<reference evidence="9 10" key="1">
    <citation type="submission" date="2018-04" db="EMBL/GenBank/DDBJ databases">
        <title>The genome of golden apple snail Pomacea canaliculata provides insight into stress tolerance and invasive adaptation.</title>
        <authorList>
            <person name="Liu C."/>
            <person name="Liu B."/>
            <person name="Ren Y."/>
            <person name="Zhang Y."/>
            <person name="Wang H."/>
            <person name="Li S."/>
            <person name="Jiang F."/>
            <person name="Yin L."/>
            <person name="Zhang G."/>
            <person name="Qian W."/>
            <person name="Fan W."/>
        </authorList>
    </citation>
    <scope>NUCLEOTIDE SEQUENCE [LARGE SCALE GENOMIC DNA]</scope>
    <source>
        <strain evidence="9">SZHN2017</strain>
        <tissue evidence="9">Muscle</tissue>
    </source>
</reference>
<dbReference type="GO" id="GO:0008395">
    <property type="term" value="F:steroid hydroxylase activity"/>
    <property type="evidence" value="ECO:0007669"/>
    <property type="project" value="TreeGrafter"/>
</dbReference>